<accession>A0A4D7JQ40</accession>
<organism evidence="2 3">
    <name type="scientific">Mangrovivirga cuniculi</name>
    <dbReference type="NCBI Taxonomy" id="2715131"/>
    <lineage>
        <taxon>Bacteria</taxon>
        <taxon>Pseudomonadati</taxon>
        <taxon>Bacteroidota</taxon>
        <taxon>Cytophagia</taxon>
        <taxon>Cytophagales</taxon>
        <taxon>Mangrovivirgaceae</taxon>
        <taxon>Mangrovivirga</taxon>
    </lineage>
</organism>
<keyword evidence="1" id="KW-1133">Transmembrane helix</keyword>
<keyword evidence="3" id="KW-1185">Reference proteome</keyword>
<gene>
    <name evidence="2" type="ORF">DCC35_12945</name>
</gene>
<keyword evidence="1" id="KW-0812">Transmembrane</keyword>
<evidence type="ECO:0000313" key="2">
    <source>
        <dbReference type="EMBL" id="QCK15590.1"/>
    </source>
</evidence>
<dbReference type="KEGG" id="fpf:DCC35_12945"/>
<feature type="transmembrane region" description="Helical" evidence="1">
    <location>
        <begin position="46"/>
        <end position="68"/>
    </location>
</feature>
<proteinExistence type="predicted"/>
<dbReference type="EMBL" id="CP028923">
    <property type="protein sequence ID" value="QCK15590.1"/>
    <property type="molecule type" value="Genomic_DNA"/>
</dbReference>
<reference evidence="2 3" key="1">
    <citation type="submission" date="2018-04" db="EMBL/GenBank/DDBJ databases">
        <title>Complete genome uncultured novel isolate.</title>
        <authorList>
            <person name="Merlino G."/>
        </authorList>
    </citation>
    <scope>NUCLEOTIDE SEQUENCE [LARGE SCALE GENOMIC DNA]</scope>
    <source>
        <strain evidence="3">R1DC9</strain>
    </source>
</reference>
<dbReference type="AlphaFoldDB" id="A0A4D7JQ40"/>
<sequence>MKNFDFKKRNLSSGPHLLGLLLVVAGIFVLVSPSFLESGSSTETILAVGIGTLFIGLLIISSYGGIVIDLSQKRFKEYLSIGGYKFGEWTELPEILKIKVISNSYINSNTPNGISPTFSGKVTDFKTLIYSNSSKPVFSFKYSNADDAVKNARHLANDLNADLVINVK</sequence>
<dbReference type="OrthoDB" id="1467785at2"/>
<evidence type="ECO:0000256" key="1">
    <source>
        <dbReference type="SAM" id="Phobius"/>
    </source>
</evidence>
<dbReference type="Proteomes" id="UP000298616">
    <property type="component" value="Chromosome"/>
</dbReference>
<keyword evidence="1" id="KW-0472">Membrane</keyword>
<dbReference type="RefSeq" id="WP_137091185.1">
    <property type="nucleotide sequence ID" value="NZ_CP028923.1"/>
</dbReference>
<protein>
    <submittedName>
        <fullName evidence="2">Uncharacterized protein</fullName>
    </submittedName>
</protein>
<evidence type="ECO:0000313" key="3">
    <source>
        <dbReference type="Proteomes" id="UP000298616"/>
    </source>
</evidence>
<name>A0A4D7JQ40_9BACT</name>